<name>A0A0A9AND9_ARUDO</name>
<reference evidence="1" key="2">
    <citation type="journal article" date="2015" name="Data Brief">
        <title>Shoot transcriptome of the giant reed, Arundo donax.</title>
        <authorList>
            <person name="Barrero R.A."/>
            <person name="Guerrero F.D."/>
            <person name="Moolhuijzen P."/>
            <person name="Goolsby J.A."/>
            <person name="Tidwell J."/>
            <person name="Bellgard S.E."/>
            <person name="Bellgard M.I."/>
        </authorList>
    </citation>
    <scope>NUCLEOTIDE SEQUENCE</scope>
    <source>
        <tissue evidence="1">Shoot tissue taken approximately 20 cm above the soil surface</tissue>
    </source>
</reference>
<reference evidence="1" key="1">
    <citation type="submission" date="2014-09" db="EMBL/GenBank/DDBJ databases">
        <authorList>
            <person name="Magalhaes I.L.F."/>
            <person name="Oliveira U."/>
            <person name="Santos F.R."/>
            <person name="Vidigal T.H.D.A."/>
            <person name="Brescovit A.D."/>
            <person name="Santos A.J."/>
        </authorList>
    </citation>
    <scope>NUCLEOTIDE SEQUENCE</scope>
    <source>
        <tissue evidence="1">Shoot tissue taken approximately 20 cm above the soil surface</tissue>
    </source>
</reference>
<dbReference type="AlphaFoldDB" id="A0A0A9AND9"/>
<protein>
    <submittedName>
        <fullName evidence="1">Uncharacterized protein</fullName>
    </submittedName>
</protein>
<dbReference type="EMBL" id="GBRH01245284">
    <property type="protein sequence ID" value="JAD52611.1"/>
    <property type="molecule type" value="Transcribed_RNA"/>
</dbReference>
<accession>A0A0A9AND9</accession>
<organism evidence="1">
    <name type="scientific">Arundo donax</name>
    <name type="common">Giant reed</name>
    <name type="synonym">Donax arundinaceus</name>
    <dbReference type="NCBI Taxonomy" id="35708"/>
    <lineage>
        <taxon>Eukaryota</taxon>
        <taxon>Viridiplantae</taxon>
        <taxon>Streptophyta</taxon>
        <taxon>Embryophyta</taxon>
        <taxon>Tracheophyta</taxon>
        <taxon>Spermatophyta</taxon>
        <taxon>Magnoliopsida</taxon>
        <taxon>Liliopsida</taxon>
        <taxon>Poales</taxon>
        <taxon>Poaceae</taxon>
        <taxon>PACMAD clade</taxon>
        <taxon>Arundinoideae</taxon>
        <taxon>Arundineae</taxon>
        <taxon>Arundo</taxon>
    </lineage>
</organism>
<proteinExistence type="predicted"/>
<evidence type="ECO:0000313" key="1">
    <source>
        <dbReference type="EMBL" id="JAD52611.1"/>
    </source>
</evidence>
<sequence>MKLLVITLEHSVSVISIARITSNSFV</sequence>